<keyword evidence="1" id="KW-1133">Transmembrane helix</keyword>
<feature type="transmembrane region" description="Helical" evidence="1">
    <location>
        <begin position="229"/>
        <end position="248"/>
    </location>
</feature>
<evidence type="ECO:0000313" key="3">
    <source>
        <dbReference type="EMBL" id="TPX36702.1"/>
    </source>
</evidence>
<dbReference type="Pfam" id="PF00487">
    <property type="entry name" value="FA_desaturase"/>
    <property type="match status" value="1"/>
</dbReference>
<accession>A0A507CAQ6</accession>
<keyword evidence="4" id="KW-1185">Reference proteome</keyword>
<dbReference type="SMART" id="SM01269">
    <property type="entry name" value="Lipid_DES"/>
    <property type="match status" value="1"/>
</dbReference>
<protein>
    <recommendedName>
        <fullName evidence="2">Sphingolipid delta4-desaturase N-terminal domain-containing protein</fullName>
    </recommendedName>
</protein>
<dbReference type="GO" id="GO:0016020">
    <property type="term" value="C:membrane"/>
    <property type="evidence" value="ECO:0007669"/>
    <property type="project" value="GOC"/>
</dbReference>
<feature type="transmembrane region" description="Helical" evidence="1">
    <location>
        <begin position="138"/>
        <end position="162"/>
    </location>
</feature>
<dbReference type="InterPro" id="IPR005804">
    <property type="entry name" value="FA_desaturase_dom"/>
</dbReference>
<evidence type="ECO:0000313" key="4">
    <source>
        <dbReference type="Proteomes" id="UP000319731"/>
    </source>
</evidence>
<dbReference type="InterPro" id="IPR013866">
    <property type="entry name" value="Sphingolipid_d4-desaturase_N"/>
</dbReference>
<dbReference type="RefSeq" id="XP_031026916.1">
    <property type="nucleotide sequence ID" value="XM_031167134.1"/>
</dbReference>
<dbReference type="PANTHER" id="PTHR12879:SF8">
    <property type="entry name" value="SPHINGOLIPID DELTA(4)-DESATURASE DES1"/>
    <property type="match status" value="1"/>
</dbReference>
<dbReference type="OrthoDB" id="200948at2759"/>
<keyword evidence="1" id="KW-0472">Membrane</keyword>
<sequence length="405" mass="45529">MTQSTRIRSKALHNTEPIVAASVILSQSETAALAAEIDTLKRDTNSPITTTPTPPAFDRRASNAYLGDWIRAQPAVDDEIATDDLDEPHVKRKHAILIAHPDVTSLYGIDTRTKWIVGGVVLIQVVLAWYWGSVRPGWSWGMVGCAYVVGACITQICGVVIHEACHGLTARTHLANRVVGYIANIGIPFPIAASFRRYHLQHHAFQGVEGKDADLPLPFEYKLVASNPLGKALFLFCYPLMYVVRGAVRGKTPAFWEWVGLAWTIVCDAAVYWYCGGWGLTYMVLSLWFGFGLHPAAAHFIQEHYTFEDGQETYSYYGALNYLFLNIGYHNEHHDFTKIPWSGLPALRDLAPEYYNTVKYHMSWTKVLIDFITRPDVGPVSRVQRDYDAHKKGRRQIIDVMGMID</sequence>
<organism evidence="3 4">
    <name type="scientific">Synchytrium microbalum</name>
    <dbReference type="NCBI Taxonomy" id="1806994"/>
    <lineage>
        <taxon>Eukaryota</taxon>
        <taxon>Fungi</taxon>
        <taxon>Fungi incertae sedis</taxon>
        <taxon>Chytridiomycota</taxon>
        <taxon>Chytridiomycota incertae sedis</taxon>
        <taxon>Chytridiomycetes</taxon>
        <taxon>Synchytriales</taxon>
        <taxon>Synchytriaceae</taxon>
        <taxon>Synchytrium</taxon>
    </lineage>
</organism>
<evidence type="ECO:0000256" key="1">
    <source>
        <dbReference type="SAM" id="Phobius"/>
    </source>
</evidence>
<dbReference type="PANTHER" id="PTHR12879">
    <property type="entry name" value="SPHINGOLIPID DELTA 4 DESATURASE/C-4 HYDROXYLASE PROTEIN DES2"/>
    <property type="match status" value="1"/>
</dbReference>
<dbReference type="GO" id="GO:0042284">
    <property type="term" value="F:sphingolipid delta-4 desaturase activity"/>
    <property type="evidence" value="ECO:0007669"/>
    <property type="project" value="TreeGrafter"/>
</dbReference>
<dbReference type="GeneID" id="42002431"/>
<comment type="caution">
    <text evidence="3">The sequence shown here is derived from an EMBL/GenBank/DDBJ whole genome shotgun (WGS) entry which is preliminary data.</text>
</comment>
<name>A0A507CAQ6_9FUNG</name>
<feature type="transmembrane region" description="Helical" evidence="1">
    <location>
        <begin position="174"/>
        <end position="195"/>
    </location>
</feature>
<evidence type="ECO:0000259" key="2">
    <source>
        <dbReference type="SMART" id="SM01269"/>
    </source>
</evidence>
<dbReference type="AlphaFoldDB" id="A0A507CAQ6"/>
<dbReference type="Pfam" id="PF08557">
    <property type="entry name" value="Lipid_DES"/>
    <property type="match status" value="1"/>
</dbReference>
<dbReference type="GO" id="GO:0046513">
    <property type="term" value="P:ceramide biosynthetic process"/>
    <property type="evidence" value="ECO:0007669"/>
    <property type="project" value="TreeGrafter"/>
</dbReference>
<feature type="domain" description="Sphingolipid delta4-desaturase N-terminal" evidence="2">
    <location>
        <begin position="79"/>
        <end position="113"/>
    </location>
</feature>
<proteinExistence type="predicted"/>
<dbReference type="Proteomes" id="UP000319731">
    <property type="component" value="Unassembled WGS sequence"/>
</dbReference>
<reference evidence="3 4" key="1">
    <citation type="journal article" date="2019" name="Sci. Rep.">
        <title>Comparative genomics of chytrid fungi reveal insights into the obligate biotrophic and pathogenic lifestyle of Synchytrium endobioticum.</title>
        <authorList>
            <person name="van de Vossenberg B.T.L.H."/>
            <person name="Warris S."/>
            <person name="Nguyen H.D.T."/>
            <person name="van Gent-Pelzer M.P.E."/>
            <person name="Joly D.L."/>
            <person name="van de Geest H.C."/>
            <person name="Bonants P.J.M."/>
            <person name="Smith D.S."/>
            <person name="Levesque C.A."/>
            <person name="van der Lee T.A.J."/>
        </authorList>
    </citation>
    <scope>NUCLEOTIDE SEQUENCE [LARGE SCALE GENOMIC DNA]</scope>
    <source>
        <strain evidence="3 4">JEL517</strain>
    </source>
</reference>
<dbReference type="EMBL" id="QEAO01000004">
    <property type="protein sequence ID" value="TPX36702.1"/>
    <property type="molecule type" value="Genomic_DNA"/>
</dbReference>
<keyword evidence="1" id="KW-0812">Transmembrane</keyword>
<feature type="transmembrane region" description="Helical" evidence="1">
    <location>
        <begin position="115"/>
        <end position="132"/>
    </location>
</feature>
<dbReference type="STRING" id="1806994.A0A507CAQ6"/>
<gene>
    <name evidence="3" type="ORF">SmJEL517_g01206</name>
</gene>
<feature type="transmembrane region" description="Helical" evidence="1">
    <location>
        <begin position="280"/>
        <end position="301"/>
    </location>
</feature>